<comment type="caution">
    <text evidence="1">The sequence shown here is derived from an EMBL/GenBank/DDBJ whole genome shotgun (WGS) entry which is preliminary data.</text>
</comment>
<dbReference type="EMBL" id="JAAOCA010000018">
    <property type="protein sequence ID" value="MBD1600050.1"/>
    <property type="molecule type" value="Genomic_DNA"/>
</dbReference>
<reference evidence="1 2" key="1">
    <citation type="journal article" date="2020" name="Insects">
        <title>Bacteria Belonging to Pseudomonas typographi sp. nov. from the Bark Beetle Ips typographus Have Genomic Potential to Aid in the Host Ecology.</title>
        <authorList>
            <person name="Peral-Aranega E."/>
            <person name="Saati-Santamaria Z."/>
            <person name="Kolarik M."/>
            <person name="Rivas R."/>
            <person name="Garcia-Fraile P."/>
        </authorList>
    </citation>
    <scope>NUCLEOTIDE SEQUENCE [LARGE SCALE GENOMIC DNA]</scope>
    <source>
        <strain evidence="1 2">CA3A</strain>
    </source>
</reference>
<proteinExistence type="predicted"/>
<evidence type="ECO:0000313" key="1">
    <source>
        <dbReference type="EMBL" id="MBD1600050.1"/>
    </source>
</evidence>
<accession>A0ABR7Z3I5</accession>
<dbReference type="Proteomes" id="UP000805841">
    <property type="component" value="Unassembled WGS sequence"/>
</dbReference>
<dbReference type="RefSeq" id="WP_190422040.1">
    <property type="nucleotide sequence ID" value="NZ_JAAOCA010000018.1"/>
</dbReference>
<evidence type="ECO:0000313" key="2">
    <source>
        <dbReference type="Proteomes" id="UP000805841"/>
    </source>
</evidence>
<keyword evidence="2" id="KW-1185">Reference proteome</keyword>
<gene>
    <name evidence="1" type="ORF">HAQ05_15245</name>
</gene>
<organism evidence="1 2">
    <name type="scientific">Pseudomonas typographi</name>
    <dbReference type="NCBI Taxonomy" id="2715964"/>
    <lineage>
        <taxon>Bacteria</taxon>
        <taxon>Pseudomonadati</taxon>
        <taxon>Pseudomonadota</taxon>
        <taxon>Gammaproteobacteria</taxon>
        <taxon>Pseudomonadales</taxon>
        <taxon>Pseudomonadaceae</taxon>
        <taxon>Pseudomonas</taxon>
    </lineage>
</organism>
<sequence length="258" mass="27727">MSSSLQFSSFCQAIAQALSDDGVACDAGRVQQGVRATLHAMGLEGPSATLIQPFLERWVPLLESELGLTAMGAQGERRFHGMPALNARLAQLRGAAARPAAPAQAVRMELDLPSFCQGLSQALAADGRELAAAWLEHSWVTLGTDERAQGVGLRKEQGRWKLELHWLAQHYAAWLAQLAAALGAPGQPGGWLHAWPHTRAKLDQLEQVLHTQLDLSRGQVSGRRGWVGEAIVAAAAGEPAEQVSARVHRARFGLRAVH</sequence>
<name>A0ABR7Z3I5_9PSED</name>
<protein>
    <submittedName>
        <fullName evidence="1">Uncharacterized protein</fullName>
    </submittedName>
</protein>